<evidence type="ECO:0000256" key="1">
    <source>
        <dbReference type="ARBA" id="ARBA00022475"/>
    </source>
</evidence>
<reference evidence="6 7" key="1">
    <citation type="submission" date="2019-01" db="EMBL/GenBank/DDBJ databases">
        <authorList>
            <person name="Chen W.-M."/>
        </authorList>
    </citation>
    <scope>NUCLEOTIDE SEQUENCE [LARGE SCALE GENOMIC DNA]</scope>
    <source>
        <strain evidence="6 7">FSY-9</strain>
    </source>
</reference>
<keyword evidence="2 5" id="KW-0812">Transmembrane</keyword>
<dbReference type="RefSeq" id="WP_127706726.1">
    <property type="nucleotide sequence ID" value="NZ_SACO01000003.1"/>
</dbReference>
<keyword evidence="7" id="KW-1185">Reference proteome</keyword>
<evidence type="ECO:0000313" key="7">
    <source>
        <dbReference type="Proteomes" id="UP000282837"/>
    </source>
</evidence>
<dbReference type="Proteomes" id="UP000282837">
    <property type="component" value="Unassembled WGS sequence"/>
</dbReference>
<accession>A0A3S2V879</accession>
<evidence type="ECO:0000256" key="5">
    <source>
        <dbReference type="SAM" id="Phobius"/>
    </source>
</evidence>
<keyword evidence="1" id="KW-1003">Cell membrane</keyword>
<comment type="caution">
    <text evidence="6">The sequence shown here is derived from an EMBL/GenBank/DDBJ whole genome shotgun (WGS) entry which is preliminary data.</text>
</comment>
<evidence type="ECO:0000256" key="4">
    <source>
        <dbReference type="ARBA" id="ARBA00023136"/>
    </source>
</evidence>
<dbReference type="Pfam" id="PF07869">
    <property type="entry name" value="DUF1656"/>
    <property type="match status" value="1"/>
</dbReference>
<keyword evidence="4 5" id="KW-0472">Membrane</keyword>
<gene>
    <name evidence="6" type="ORF">EOE18_04600</name>
</gene>
<dbReference type="InterPro" id="IPR012451">
    <property type="entry name" value="DUF1656"/>
</dbReference>
<dbReference type="AlphaFoldDB" id="A0A3S2V879"/>
<evidence type="ECO:0000313" key="6">
    <source>
        <dbReference type="EMBL" id="RVU06133.1"/>
    </source>
</evidence>
<protein>
    <submittedName>
        <fullName evidence="6">DUF1656 domain-containing protein</fullName>
    </submittedName>
</protein>
<organism evidence="6 7">
    <name type="scientific">Novosphingobium umbonatum</name>
    <dbReference type="NCBI Taxonomy" id="1908524"/>
    <lineage>
        <taxon>Bacteria</taxon>
        <taxon>Pseudomonadati</taxon>
        <taxon>Pseudomonadota</taxon>
        <taxon>Alphaproteobacteria</taxon>
        <taxon>Sphingomonadales</taxon>
        <taxon>Sphingomonadaceae</taxon>
        <taxon>Novosphingobium</taxon>
    </lineage>
</organism>
<dbReference type="EMBL" id="SACO01000003">
    <property type="protein sequence ID" value="RVU06133.1"/>
    <property type="molecule type" value="Genomic_DNA"/>
</dbReference>
<name>A0A3S2V879_9SPHN</name>
<sequence>MIPEYAIGSITVANAPLTATVAFLIALVIHRLLVALRFYRFVWHPVLFDTALFILIWALIVLSPVNPFQGLLS</sequence>
<evidence type="ECO:0000256" key="2">
    <source>
        <dbReference type="ARBA" id="ARBA00022692"/>
    </source>
</evidence>
<keyword evidence="3 5" id="KW-1133">Transmembrane helix</keyword>
<proteinExistence type="predicted"/>
<dbReference type="OrthoDB" id="7021192at2"/>
<feature type="transmembrane region" description="Helical" evidence="5">
    <location>
        <begin position="41"/>
        <end position="63"/>
    </location>
</feature>
<evidence type="ECO:0000256" key="3">
    <source>
        <dbReference type="ARBA" id="ARBA00022989"/>
    </source>
</evidence>
<feature type="transmembrane region" description="Helical" evidence="5">
    <location>
        <begin position="6"/>
        <end position="29"/>
    </location>
</feature>